<evidence type="ECO:0000256" key="5">
    <source>
        <dbReference type="ARBA" id="ARBA00022725"/>
    </source>
</evidence>
<proteinExistence type="predicted"/>
<name>E2AMG2_CAMFO</name>
<evidence type="ECO:0000256" key="4">
    <source>
        <dbReference type="ARBA" id="ARBA00022692"/>
    </source>
</evidence>
<dbReference type="Pfam" id="PF02949">
    <property type="entry name" value="7tm_6"/>
    <property type="match status" value="2"/>
</dbReference>
<sequence>INMHTAGQFNILQHRIETILQKVERGGTVELFNKKGKVYEVYEEIIECITIHHKLIWYSEAMERLFMYTTLFQLLVSSVLLCVSGLQIFLGQGTIVRRMIFIAHAIACFFQLFVVTATSNDLIEESRAIGDAAYNANWQVLCHNDNKGVRNAILMIMKRSMRPCSISAGGFFPVSLETFMTVIRMYLGSHRCKKITSFGMTQGKEYRSVSITRVFMKMVGLWHVKTPREQLLLRIAFGYAVWQIIFAILVEGVDLYHCIGDFYAVTSNLCTTLLLVMILVKLGSFMFYHDMIMDLIRFAEKNFWNVTYNEVDTRILEGYDKLGMIMVYTFTLIVYIATFNYICAPFFDHQGLNKTEKILPFKLWIDFPYHSPYYEITYVIQAAEVAIRKCIFAFHFVGGLIQLLIYTWTCNDIIVQSTAISDAAYNSKWYLLPNNGPGNAVRKGLIIIMIRARRPCTLTAGSFAVMSLDTFTGSNPLDLSGMNGSINSCN</sequence>
<keyword evidence="7 10" id="KW-0472">Membrane</keyword>
<feature type="transmembrane region" description="Helical" evidence="10">
    <location>
        <begin position="231"/>
        <end position="250"/>
    </location>
</feature>
<organism evidence="12">
    <name type="scientific">Camponotus floridanus</name>
    <name type="common">Florida carpenter ant</name>
    <dbReference type="NCBI Taxonomy" id="104421"/>
    <lineage>
        <taxon>Eukaryota</taxon>
        <taxon>Metazoa</taxon>
        <taxon>Ecdysozoa</taxon>
        <taxon>Arthropoda</taxon>
        <taxon>Hexapoda</taxon>
        <taxon>Insecta</taxon>
        <taxon>Pterygota</taxon>
        <taxon>Neoptera</taxon>
        <taxon>Endopterygota</taxon>
        <taxon>Hymenoptera</taxon>
        <taxon>Apocrita</taxon>
        <taxon>Aculeata</taxon>
        <taxon>Formicoidea</taxon>
        <taxon>Formicidae</taxon>
        <taxon>Formicinae</taxon>
        <taxon>Camponotus</taxon>
    </lineage>
</organism>
<dbReference type="AlphaFoldDB" id="E2AMG2"/>
<feature type="transmembrane region" description="Helical" evidence="10">
    <location>
        <begin position="95"/>
        <end position="117"/>
    </location>
</feature>
<dbReference type="GO" id="GO:0004984">
    <property type="term" value="F:olfactory receptor activity"/>
    <property type="evidence" value="ECO:0007669"/>
    <property type="project" value="InterPro"/>
</dbReference>
<feature type="transmembrane region" description="Helical" evidence="10">
    <location>
        <begin position="164"/>
        <end position="186"/>
    </location>
</feature>
<evidence type="ECO:0000313" key="12">
    <source>
        <dbReference type="Proteomes" id="UP000000311"/>
    </source>
</evidence>
<gene>
    <name evidence="11" type="ORF">EAG_04968</name>
</gene>
<dbReference type="GO" id="GO:0007165">
    <property type="term" value="P:signal transduction"/>
    <property type="evidence" value="ECO:0007669"/>
    <property type="project" value="UniProtKB-KW"/>
</dbReference>
<feature type="transmembrane region" description="Helical" evidence="10">
    <location>
        <begin position="65"/>
        <end position="89"/>
    </location>
</feature>
<protein>
    <submittedName>
        <fullName evidence="11">Putative odorant receptor 92a</fullName>
    </submittedName>
</protein>
<dbReference type="InterPro" id="IPR004117">
    <property type="entry name" value="7tm6_olfct_rcpt"/>
</dbReference>
<keyword evidence="8 11" id="KW-0675">Receptor</keyword>
<dbReference type="Proteomes" id="UP000000311">
    <property type="component" value="Unassembled WGS sequence"/>
</dbReference>
<evidence type="ECO:0000256" key="2">
    <source>
        <dbReference type="ARBA" id="ARBA00022475"/>
    </source>
</evidence>
<comment type="subcellular location">
    <subcellularLocation>
        <location evidence="1">Cell membrane</location>
        <topology evidence="1">Multi-pass membrane protein</topology>
    </subcellularLocation>
</comment>
<keyword evidence="12" id="KW-1185">Reference proteome</keyword>
<dbReference type="GO" id="GO:0005886">
    <property type="term" value="C:plasma membrane"/>
    <property type="evidence" value="ECO:0007669"/>
    <property type="project" value="UniProtKB-SubCell"/>
</dbReference>
<dbReference type="OrthoDB" id="8185860at2759"/>
<dbReference type="STRING" id="104421.E2AMG2"/>
<feature type="non-terminal residue" evidence="11">
    <location>
        <position position="1"/>
    </location>
</feature>
<evidence type="ECO:0000256" key="6">
    <source>
        <dbReference type="ARBA" id="ARBA00022989"/>
    </source>
</evidence>
<accession>E2AMG2</accession>
<feature type="transmembrane region" description="Helical" evidence="10">
    <location>
        <begin position="322"/>
        <end position="342"/>
    </location>
</feature>
<evidence type="ECO:0000256" key="7">
    <source>
        <dbReference type="ARBA" id="ARBA00023136"/>
    </source>
</evidence>
<reference evidence="11 12" key="1">
    <citation type="journal article" date="2010" name="Science">
        <title>Genomic comparison of the ants Camponotus floridanus and Harpegnathos saltator.</title>
        <authorList>
            <person name="Bonasio R."/>
            <person name="Zhang G."/>
            <person name="Ye C."/>
            <person name="Mutti N.S."/>
            <person name="Fang X."/>
            <person name="Qin N."/>
            <person name="Donahue G."/>
            <person name="Yang P."/>
            <person name="Li Q."/>
            <person name="Li C."/>
            <person name="Zhang P."/>
            <person name="Huang Z."/>
            <person name="Berger S.L."/>
            <person name="Reinberg D."/>
            <person name="Wang J."/>
            <person name="Liebig J."/>
        </authorList>
    </citation>
    <scope>NUCLEOTIDE SEQUENCE [LARGE SCALE GENOMIC DNA]</scope>
    <source>
        <strain evidence="12">C129</strain>
    </source>
</reference>
<keyword evidence="6 10" id="KW-1133">Transmembrane helix</keyword>
<evidence type="ECO:0000313" key="11">
    <source>
        <dbReference type="EMBL" id="EFN65386.1"/>
    </source>
</evidence>
<evidence type="ECO:0000256" key="9">
    <source>
        <dbReference type="ARBA" id="ARBA00023224"/>
    </source>
</evidence>
<dbReference type="OMA" id="EKNFWNV"/>
<dbReference type="PANTHER" id="PTHR21137:SF35">
    <property type="entry name" value="ODORANT RECEPTOR 19A-RELATED"/>
    <property type="match status" value="1"/>
</dbReference>
<dbReference type="EMBL" id="GL440813">
    <property type="protein sequence ID" value="EFN65386.1"/>
    <property type="molecule type" value="Genomic_DNA"/>
</dbReference>
<keyword evidence="2" id="KW-1003">Cell membrane</keyword>
<evidence type="ECO:0000256" key="10">
    <source>
        <dbReference type="SAM" id="Phobius"/>
    </source>
</evidence>
<keyword evidence="5" id="KW-0552">Olfaction</keyword>
<dbReference type="GO" id="GO:0005549">
    <property type="term" value="F:odorant binding"/>
    <property type="evidence" value="ECO:0007669"/>
    <property type="project" value="InterPro"/>
</dbReference>
<dbReference type="InParanoid" id="E2AMG2"/>
<feature type="transmembrane region" description="Helical" evidence="10">
    <location>
        <begin position="262"/>
        <end position="288"/>
    </location>
</feature>
<evidence type="ECO:0000256" key="8">
    <source>
        <dbReference type="ARBA" id="ARBA00023170"/>
    </source>
</evidence>
<keyword evidence="4 10" id="KW-0812">Transmembrane</keyword>
<keyword evidence="3" id="KW-0716">Sensory transduction</keyword>
<dbReference type="PANTHER" id="PTHR21137">
    <property type="entry name" value="ODORANT RECEPTOR"/>
    <property type="match status" value="1"/>
</dbReference>
<keyword evidence="9" id="KW-0807">Transducer</keyword>
<evidence type="ECO:0000256" key="1">
    <source>
        <dbReference type="ARBA" id="ARBA00004651"/>
    </source>
</evidence>
<evidence type="ECO:0000256" key="3">
    <source>
        <dbReference type="ARBA" id="ARBA00022606"/>
    </source>
</evidence>